<keyword evidence="1" id="KW-0175">Coiled coil</keyword>
<feature type="compositionally biased region" description="Polar residues" evidence="2">
    <location>
        <begin position="246"/>
        <end position="284"/>
    </location>
</feature>
<protein>
    <submittedName>
        <fullName evidence="3">Membrane spanning protein</fullName>
    </submittedName>
</protein>
<sequence length="429" mass="48026">MQSLKDHEYDYNEIDNILNQYLNRYGISYTGSVAADEQSQTRKDVLTATPVSSALRPSQLGPARENDATTLHDTPRTVGYEAKQEGSLMMTQNDGDDPVQLDLVDLEDQSHVNESRTVPNVERNERKIVAHEPSISTLTRDINALEQRVLGNQRPNVHLANLEDDKSRAETAIQLDDLDDVLTLSENMSESLSQHTRALARLQSNLRNYSRHTNSANILSNTRKYSGYKHALAQQYYTKGKRPPSCQRTNRSGPSTSHRMSSSLPDMSLQTPKTLTKSTNSNPIYTSRSESQRRSQSQTQYSRSVLDDSLLDYPFDTSNKLVGASRALDADAASTVVVNGKLTSIEARTLLGRVHTMELLLDQSAQTIGELRRENARLQRVILSKDASTQKILTLEAEVLALRKSLKQSEESRRRQATLIERLKADSGV</sequence>
<dbReference type="EMBL" id="AACB03000001">
    <property type="protein sequence ID" value="KAE8305518.1"/>
    <property type="molecule type" value="Genomic_DNA"/>
</dbReference>
<evidence type="ECO:0000313" key="4">
    <source>
        <dbReference type="Proteomes" id="UP000001548"/>
    </source>
</evidence>
<evidence type="ECO:0000313" key="3">
    <source>
        <dbReference type="EMBL" id="KAE8305518.1"/>
    </source>
</evidence>
<feature type="region of interest" description="Disordered" evidence="2">
    <location>
        <begin position="49"/>
        <end position="71"/>
    </location>
</feature>
<name>A8BSP3_GIAIC</name>
<dbReference type="OMA" id="HEYDYNE"/>
<dbReference type="RefSeq" id="XP_001705041.1">
    <property type="nucleotide sequence ID" value="XM_001704989.1"/>
</dbReference>
<feature type="compositionally biased region" description="Low complexity" evidence="2">
    <location>
        <begin position="285"/>
        <end position="303"/>
    </location>
</feature>
<evidence type="ECO:0000256" key="1">
    <source>
        <dbReference type="SAM" id="Coils"/>
    </source>
</evidence>
<feature type="coiled-coil region" evidence="1">
    <location>
        <begin position="361"/>
        <end position="426"/>
    </location>
</feature>
<organism evidence="3 4">
    <name type="scientific">Giardia intestinalis (strain ATCC 50803 / WB clone C6)</name>
    <name type="common">Giardia lamblia</name>
    <dbReference type="NCBI Taxonomy" id="184922"/>
    <lineage>
        <taxon>Eukaryota</taxon>
        <taxon>Metamonada</taxon>
        <taxon>Diplomonadida</taxon>
        <taxon>Hexamitidae</taxon>
        <taxon>Giardiinae</taxon>
        <taxon>Giardia</taxon>
    </lineage>
</organism>
<dbReference type="Proteomes" id="UP000001548">
    <property type="component" value="Unassembled WGS sequence"/>
</dbReference>
<comment type="caution">
    <text evidence="3">The sequence shown here is derived from an EMBL/GenBank/DDBJ whole genome shotgun (WGS) entry which is preliminary data.</text>
</comment>
<dbReference type="HOGENOM" id="CLU_640048_0_0_1"/>
<dbReference type="KEGG" id="gla:GL50803_006686"/>
<keyword evidence="4" id="KW-1185">Reference proteome</keyword>
<evidence type="ECO:0000256" key="2">
    <source>
        <dbReference type="SAM" id="MobiDB-lite"/>
    </source>
</evidence>
<feature type="coiled-coil region" evidence="1">
    <location>
        <begin position="185"/>
        <end position="212"/>
    </location>
</feature>
<dbReference type="AlphaFoldDB" id="A8BSP3"/>
<reference evidence="3 4" key="1">
    <citation type="journal article" date="2007" name="Science">
        <title>Genomic minimalism in the early diverging intestinal parasite Giardia lamblia.</title>
        <authorList>
            <person name="Morrison H.G."/>
            <person name="McArthur A.G."/>
            <person name="Gillin F.D."/>
            <person name="Aley S.B."/>
            <person name="Adam R.D."/>
            <person name="Olsen G.J."/>
            <person name="Best A.A."/>
            <person name="Cande W.Z."/>
            <person name="Chen F."/>
            <person name="Cipriano M.J."/>
            <person name="Davids B.J."/>
            <person name="Dawson S.C."/>
            <person name="Elmendorf H.G."/>
            <person name="Hehl A.B."/>
            <person name="Holder M.E."/>
            <person name="Huse S.M."/>
            <person name="Kim U.U."/>
            <person name="Lasek-Nesselquist E."/>
            <person name="Manning G."/>
            <person name="Nigam A."/>
            <person name="Nixon J.E."/>
            <person name="Palm D."/>
            <person name="Passamaneck N.E."/>
            <person name="Prabhu A."/>
            <person name="Reich C.I."/>
            <person name="Reiner D.S."/>
            <person name="Samuelson J."/>
            <person name="Svard S.G."/>
            <person name="Sogin M.L."/>
        </authorList>
    </citation>
    <scope>NUCLEOTIDE SEQUENCE [LARGE SCALE GENOMIC DNA]</scope>
    <source>
        <strain evidence="3 4">WB C6</strain>
    </source>
</reference>
<dbReference type="VEuPathDB" id="GiardiaDB:GL50803_6686"/>
<proteinExistence type="predicted"/>
<feature type="region of interest" description="Disordered" evidence="2">
    <location>
        <begin position="236"/>
        <end position="303"/>
    </location>
</feature>
<gene>
    <name evidence="3" type="ORF">GL50803_006686</name>
</gene>
<accession>A8BSP3</accession>
<dbReference type="GeneID" id="5697909"/>